<gene>
    <name evidence="2" type="ORF">niasHS_000300</name>
</gene>
<keyword evidence="3" id="KW-1185">Reference proteome</keyword>
<dbReference type="AlphaFoldDB" id="A0ABD2KL45"/>
<evidence type="ECO:0000256" key="1">
    <source>
        <dbReference type="SAM" id="Phobius"/>
    </source>
</evidence>
<keyword evidence="1" id="KW-0472">Membrane</keyword>
<dbReference type="EMBL" id="JBICCN010000012">
    <property type="protein sequence ID" value="KAL3103664.1"/>
    <property type="molecule type" value="Genomic_DNA"/>
</dbReference>
<evidence type="ECO:0000313" key="2">
    <source>
        <dbReference type="EMBL" id="KAL3103664.1"/>
    </source>
</evidence>
<keyword evidence="1" id="KW-0812">Transmembrane</keyword>
<comment type="caution">
    <text evidence="2">The sequence shown here is derived from an EMBL/GenBank/DDBJ whole genome shotgun (WGS) entry which is preliminary data.</text>
</comment>
<keyword evidence="1" id="KW-1133">Transmembrane helix</keyword>
<proteinExistence type="predicted"/>
<reference evidence="2 3" key="1">
    <citation type="submission" date="2024-10" db="EMBL/GenBank/DDBJ databases">
        <authorList>
            <person name="Kim D."/>
        </authorList>
    </citation>
    <scope>NUCLEOTIDE SEQUENCE [LARGE SCALE GENOMIC DNA]</scope>
    <source>
        <strain evidence="2">Taebaek</strain>
    </source>
</reference>
<organism evidence="2 3">
    <name type="scientific">Heterodera schachtii</name>
    <name type="common">Sugarbeet cyst nematode worm</name>
    <name type="synonym">Tylenchus schachtii</name>
    <dbReference type="NCBI Taxonomy" id="97005"/>
    <lineage>
        <taxon>Eukaryota</taxon>
        <taxon>Metazoa</taxon>
        <taxon>Ecdysozoa</taxon>
        <taxon>Nematoda</taxon>
        <taxon>Chromadorea</taxon>
        <taxon>Rhabditida</taxon>
        <taxon>Tylenchina</taxon>
        <taxon>Tylenchomorpha</taxon>
        <taxon>Tylenchoidea</taxon>
        <taxon>Heteroderidae</taxon>
        <taxon>Heteroderinae</taxon>
        <taxon>Heterodera</taxon>
    </lineage>
</organism>
<evidence type="ECO:0008006" key="4">
    <source>
        <dbReference type="Google" id="ProtNLM"/>
    </source>
</evidence>
<sequence>MESSYLARQILDRCNILLANRSRYTSKEEFARTVLQTLLVDPSVDLLLLKPHFDSLHADALNRLNALIGFESTVFMTIYVNDALFDEFIELFSRHCIRSPATVKEATESVYMWLLADYLQYLLPIDEQKLNLLKNSTWISAPFSSLPTSTVTSPRRLLRPEVLAQCAPLEHVSLRSGAFKTLYPRLLQFVGTMLSHVASLSNWPSVAQFQVLRIILDHYLTFLFSETEDGDFASLKLLLLRKPLFVEILQNFLERLLRNWPLDESYCLLIEIWQTLIYHKLLNRCSDEKYKLFVQMSSQYFVDLIETQIQRMLTTDTKNLVESPVLSYAKENIFRCEPILGFFERRNLPTIDYLRALCQKLEDYRNGIQRNLNATNQSRYRSVLAWLLQLLFSFAYTAPVNMHLLSAHIADLRELIVQLSRRPDWMRDSDLQNTFESTACAINKSSNFSVLNPKIPDHNTDRWTKMLFLTPHGRLEVVNRQAKFDYTKYSRQISDAFPSIGYWDIRPVANFLHQLSIRWTDAWLVRYLRQHGRDSVISRFASAALLSGPSPPRFVPVFSRFVPKHPPRLRLFKLGSTTNLIYVFLSILFTLLFLKIFV</sequence>
<evidence type="ECO:0000313" key="3">
    <source>
        <dbReference type="Proteomes" id="UP001620645"/>
    </source>
</evidence>
<accession>A0ABD2KL45</accession>
<name>A0ABD2KL45_HETSC</name>
<dbReference type="Proteomes" id="UP001620645">
    <property type="component" value="Unassembled WGS sequence"/>
</dbReference>
<protein>
    <recommendedName>
        <fullName evidence="4">Sphingomyelin phosphodiesterase 4</fullName>
    </recommendedName>
</protein>
<feature type="transmembrane region" description="Helical" evidence="1">
    <location>
        <begin position="580"/>
        <end position="597"/>
    </location>
</feature>